<dbReference type="PANTHER" id="PTHR21716">
    <property type="entry name" value="TRANSMEMBRANE PROTEIN"/>
    <property type="match status" value="1"/>
</dbReference>
<name>A0A366FML9_9HYPH</name>
<dbReference type="GO" id="GO:0005886">
    <property type="term" value="C:plasma membrane"/>
    <property type="evidence" value="ECO:0007669"/>
    <property type="project" value="UniProtKB-SubCell"/>
</dbReference>
<dbReference type="Proteomes" id="UP000253529">
    <property type="component" value="Unassembled WGS sequence"/>
</dbReference>
<feature type="transmembrane region" description="Helical" evidence="8">
    <location>
        <begin position="31"/>
        <end position="48"/>
    </location>
</feature>
<dbReference type="PANTHER" id="PTHR21716:SF53">
    <property type="entry name" value="PERMEASE PERM-RELATED"/>
    <property type="match status" value="1"/>
</dbReference>
<evidence type="ECO:0000313" key="10">
    <source>
        <dbReference type="Proteomes" id="UP000253529"/>
    </source>
</evidence>
<feature type="transmembrane region" description="Helical" evidence="8">
    <location>
        <begin position="160"/>
        <end position="181"/>
    </location>
</feature>
<dbReference type="EMBL" id="QNRK01000007">
    <property type="protein sequence ID" value="RBP15821.1"/>
    <property type="molecule type" value="Genomic_DNA"/>
</dbReference>
<keyword evidence="7 8" id="KW-0472">Membrane</keyword>
<feature type="transmembrane region" description="Helical" evidence="8">
    <location>
        <begin position="280"/>
        <end position="296"/>
    </location>
</feature>
<evidence type="ECO:0000256" key="3">
    <source>
        <dbReference type="ARBA" id="ARBA00022448"/>
    </source>
</evidence>
<evidence type="ECO:0000256" key="8">
    <source>
        <dbReference type="SAM" id="Phobius"/>
    </source>
</evidence>
<sequence>MSVERQVVFWALVLGAFGFALHLLGSTVTPFAAGIALGYLLDPLVGRLERLGLNRLGAALIILVAFATAFALALIVVAPILINELIAFVQKFPGYAVKLQALALEEGATLSKKYLGGWIDTLGLRAQFSPDQIQKSLGDFVSQGATWLINALQGLVSGGAAVFGFFSLLVITPVVAFYILIDWERMLAAIDGWLPLDHRDHLRKIAREIDHALAGFIRGQSLVCLFDALWYGIGLTLIGLDFGFLIGVIAGFLSFIPYVGSLVALVLSIAVSLVQGWPSLKLFFLALAVMVSGQFLEGNVISPNLVGGSVGLHPVWLMFALLAFGQLFGFVGLVVAVPAAAVIGVIVRHLIGLYRASPFYLGRAAEERT</sequence>
<organism evidence="9 10">
    <name type="scientific">Roseiarcus fermentans</name>
    <dbReference type="NCBI Taxonomy" id="1473586"/>
    <lineage>
        <taxon>Bacteria</taxon>
        <taxon>Pseudomonadati</taxon>
        <taxon>Pseudomonadota</taxon>
        <taxon>Alphaproteobacteria</taxon>
        <taxon>Hyphomicrobiales</taxon>
        <taxon>Roseiarcaceae</taxon>
        <taxon>Roseiarcus</taxon>
    </lineage>
</organism>
<keyword evidence="4" id="KW-1003">Cell membrane</keyword>
<comment type="caution">
    <text evidence="9">The sequence shown here is derived from an EMBL/GenBank/DDBJ whole genome shotgun (WGS) entry which is preliminary data.</text>
</comment>
<feature type="transmembrane region" description="Helical" evidence="8">
    <location>
        <begin position="60"/>
        <end position="82"/>
    </location>
</feature>
<keyword evidence="5 8" id="KW-0812">Transmembrane</keyword>
<feature type="transmembrane region" description="Helical" evidence="8">
    <location>
        <begin position="316"/>
        <end position="347"/>
    </location>
</feature>
<evidence type="ECO:0000256" key="7">
    <source>
        <dbReference type="ARBA" id="ARBA00023136"/>
    </source>
</evidence>
<keyword evidence="10" id="KW-1185">Reference proteome</keyword>
<gene>
    <name evidence="9" type="ORF">DFR50_10791</name>
</gene>
<comment type="subcellular location">
    <subcellularLocation>
        <location evidence="1">Cell membrane</location>
        <topology evidence="1">Multi-pass membrane protein</topology>
    </subcellularLocation>
</comment>
<evidence type="ECO:0000256" key="5">
    <source>
        <dbReference type="ARBA" id="ARBA00022692"/>
    </source>
</evidence>
<evidence type="ECO:0000256" key="4">
    <source>
        <dbReference type="ARBA" id="ARBA00022475"/>
    </source>
</evidence>
<feature type="transmembrane region" description="Helical" evidence="8">
    <location>
        <begin position="7"/>
        <end position="25"/>
    </location>
</feature>
<protein>
    <submittedName>
        <fullName evidence="9">Putative PurR-regulated permease PerM</fullName>
    </submittedName>
</protein>
<dbReference type="Pfam" id="PF01594">
    <property type="entry name" value="AI-2E_transport"/>
    <property type="match status" value="1"/>
</dbReference>
<reference evidence="9 10" key="1">
    <citation type="submission" date="2018-06" db="EMBL/GenBank/DDBJ databases">
        <title>Genomic Encyclopedia of Type Strains, Phase IV (KMG-IV): sequencing the most valuable type-strain genomes for metagenomic binning, comparative biology and taxonomic classification.</title>
        <authorList>
            <person name="Goeker M."/>
        </authorList>
    </citation>
    <scope>NUCLEOTIDE SEQUENCE [LARGE SCALE GENOMIC DNA]</scope>
    <source>
        <strain evidence="9 10">DSM 24875</strain>
    </source>
</reference>
<accession>A0A366FML9</accession>
<keyword evidence="3" id="KW-0813">Transport</keyword>
<evidence type="ECO:0000256" key="1">
    <source>
        <dbReference type="ARBA" id="ARBA00004651"/>
    </source>
</evidence>
<dbReference type="GO" id="GO:0055085">
    <property type="term" value="P:transmembrane transport"/>
    <property type="evidence" value="ECO:0007669"/>
    <property type="project" value="TreeGrafter"/>
</dbReference>
<dbReference type="RefSeq" id="WP_113888645.1">
    <property type="nucleotide sequence ID" value="NZ_QNRK01000007.1"/>
</dbReference>
<feature type="transmembrane region" description="Helical" evidence="8">
    <location>
        <begin position="228"/>
        <end position="249"/>
    </location>
</feature>
<evidence type="ECO:0000313" key="9">
    <source>
        <dbReference type="EMBL" id="RBP15821.1"/>
    </source>
</evidence>
<feature type="transmembrane region" description="Helical" evidence="8">
    <location>
        <begin position="255"/>
        <end position="273"/>
    </location>
</feature>
<keyword evidence="6 8" id="KW-1133">Transmembrane helix</keyword>
<dbReference type="AlphaFoldDB" id="A0A366FML9"/>
<proteinExistence type="inferred from homology"/>
<evidence type="ECO:0000256" key="2">
    <source>
        <dbReference type="ARBA" id="ARBA00009773"/>
    </source>
</evidence>
<evidence type="ECO:0000256" key="6">
    <source>
        <dbReference type="ARBA" id="ARBA00022989"/>
    </source>
</evidence>
<dbReference type="OrthoDB" id="5792512at2"/>
<comment type="similarity">
    <text evidence="2">Belongs to the autoinducer-2 exporter (AI-2E) (TC 2.A.86) family.</text>
</comment>
<dbReference type="InterPro" id="IPR002549">
    <property type="entry name" value="AI-2E-like"/>
</dbReference>